<proteinExistence type="predicted"/>
<name>A0A6H0D9S9_9CAUD</name>
<evidence type="ECO:0000313" key="2">
    <source>
        <dbReference type="Proteomes" id="UP000502959"/>
    </source>
</evidence>
<dbReference type="EMBL" id="MT230534">
    <property type="protein sequence ID" value="QIS79349.1"/>
    <property type="molecule type" value="Genomic_DNA"/>
</dbReference>
<sequence>MTAVAAAVTADASTANATVTVDKLFTFANSSASDYNFTVTPAVTGVSVDATGKVTVLNATTVATSATIKATHKTQTSVTATKAITITPKS</sequence>
<protein>
    <submittedName>
        <fullName evidence="1">Uncharacterized protein</fullName>
    </submittedName>
</protein>
<gene>
    <name evidence="1" type="ORF">SSEM1_gp73</name>
</gene>
<evidence type="ECO:0000313" key="1">
    <source>
        <dbReference type="EMBL" id="QIS79349.1"/>
    </source>
</evidence>
<organism evidence="1 2">
    <name type="scientific">Pantoea phage vB_PagM_SSEM1</name>
    <dbReference type="NCBI Taxonomy" id="2721760"/>
    <lineage>
        <taxon>Viruses</taxon>
        <taxon>Duplodnaviria</taxon>
        <taxon>Heunggongvirae</taxon>
        <taxon>Uroviricota</taxon>
        <taxon>Caudoviricetes</taxon>
        <taxon>Chaseviridae</taxon>
        <taxon>Cleopatravirinae</taxon>
        <taxon>Loessnervirus</taxon>
        <taxon>Loessnervirus SSEM1</taxon>
    </lineage>
</organism>
<keyword evidence="2" id="KW-1185">Reference proteome</keyword>
<accession>A0A6H0D9S9</accession>
<reference evidence="1 2" key="1">
    <citation type="submission" date="2020-03" db="EMBL/GenBank/DDBJ databases">
        <title>Complete genome sequence of Pantoea agglomerans bacteriophage vB_PagM_SSEM1.</title>
        <authorList>
            <person name="Truncaite L."/>
            <person name="Alijosius L."/>
            <person name="Petrauskaite E."/>
            <person name="Simoliunas E."/>
        </authorList>
    </citation>
    <scope>NUCLEOTIDE SEQUENCE [LARGE SCALE GENOMIC DNA]</scope>
</reference>
<dbReference type="Proteomes" id="UP000502959">
    <property type="component" value="Segment"/>
</dbReference>